<dbReference type="PANTHER" id="PTHR24064">
    <property type="entry name" value="SOLUTE CARRIER FAMILY 22 MEMBER"/>
    <property type="match status" value="1"/>
</dbReference>
<feature type="transmembrane region" description="Helical" evidence="5">
    <location>
        <begin position="184"/>
        <end position="206"/>
    </location>
</feature>
<evidence type="ECO:0000259" key="6">
    <source>
        <dbReference type="PROSITE" id="PS50850"/>
    </source>
</evidence>
<dbReference type="Proteomes" id="UP000314986">
    <property type="component" value="Unassembled WGS sequence"/>
</dbReference>
<evidence type="ECO:0000256" key="3">
    <source>
        <dbReference type="ARBA" id="ARBA00022989"/>
    </source>
</evidence>
<feature type="transmembrane region" description="Helical" evidence="5">
    <location>
        <begin position="301"/>
        <end position="322"/>
    </location>
</feature>
<feature type="transmembrane region" description="Helical" evidence="5">
    <location>
        <begin position="96"/>
        <end position="118"/>
    </location>
</feature>
<dbReference type="Ensembl" id="ENSCMIT00000036467.1">
    <property type="protein sequence ID" value="ENSCMIP00000035938.1"/>
    <property type="gene ID" value="ENSCMIG00000015201.1"/>
</dbReference>
<dbReference type="Gene3D" id="1.20.1250.20">
    <property type="entry name" value="MFS general substrate transporter like domains"/>
    <property type="match status" value="2"/>
</dbReference>
<dbReference type="InterPro" id="IPR011701">
    <property type="entry name" value="MFS"/>
</dbReference>
<accession>A0A4W3JCZ4</accession>
<dbReference type="GO" id="GO:0016020">
    <property type="term" value="C:membrane"/>
    <property type="evidence" value="ECO:0007669"/>
    <property type="project" value="UniProtKB-SubCell"/>
</dbReference>
<feature type="transmembrane region" description="Helical" evidence="5">
    <location>
        <begin position="12"/>
        <end position="30"/>
    </location>
</feature>
<evidence type="ECO:0000256" key="5">
    <source>
        <dbReference type="SAM" id="Phobius"/>
    </source>
</evidence>
<keyword evidence="2 5" id="KW-0812">Transmembrane</keyword>
<dbReference type="STRING" id="7868.ENSCMIP00000035938"/>
<reference evidence="7" key="5">
    <citation type="submission" date="2025-09" db="UniProtKB">
        <authorList>
            <consortium name="Ensembl"/>
        </authorList>
    </citation>
    <scope>IDENTIFICATION</scope>
</reference>
<keyword evidence="8" id="KW-1185">Reference proteome</keyword>
<feature type="transmembrane region" description="Helical" evidence="5">
    <location>
        <begin position="242"/>
        <end position="263"/>
    </location>
</feature>
<dbReference type="GeneTree" id="ENSGT00940000162670"/>
<reference evidence="7" key="4">
    <citation type="submission" date="2025-08" db="UniProtKB">
        <authorList>
            <consortium name="Ensembl"/>
        </authorList>
    </citation>
    <scope>IDENTIFICATION</scope>
</reference>
<proteinExistence type="predicted"/>
<feature type="transmembrane region" description="Helical" evidence="5">
    <location>
        <begin position="213"/>
        <end position="236"/>
    </location>
</feature>
<comment type="subcellular location">
    <subcellularLocation>
        <location evidence="1">Membrane</location>
        <topology evidence="1">Multi-pass membrane protein</topology>
    </subcellularLocation>
</comment>
<sequence length="371" mass="40769">ISFFRLGRRTTFILSLVLAIMLGVGVAVSLNFLMFIILQVFSGAALAGLLLSVYIARLEMCDPPHRLMITMIAGFFTVAGKLLLPGVTELCKDWRILQGVVTAPFLLLLIYWCVPAVFPESPRWLLATKQMEKCKQIIRRIAVGNGVDLEDELYASCNVLNGMFIAGGIQHCFVQNLVGYDLSFYFSYFIIVGTEGVACLFLYFTVNKCGRRGILLLTTIITGLSSLLLLALMQYLHHSLVLALSILGLCSSYAVAILSVFFASEVIPTVVRGAGLGLILAIGCIGKATTPITDLHNKHGFFLHHVIFASFAVLSVLCVMLLPESKRKPLPESIKDGENQRRPPLFLPRKKDGVPLLPSKHSNPALNLFLL</sequence>
<name>A0A4W3JCZ4_CALMI</name>
<dbReference type="InParanoid" id="A0A4W3JCZ4"/>
<evidence type="ECO:0000256" key="4">
    <source>
        <dbReference type="ARBA" id="ARBA00023136"/>
    </source>
</evidence>
<keyword evidence="3 5" id="KW-1133">Transmembrane helix</keyword>
<reference evidence="8" key="2">
    <citation type="journal article" date="2007" name="PLoS Biol.">
        <title>Survey sequencing and comparative analysis of the elephant shark (Callorhinchus milii) genome.</title>
        <authorList>
            <person name="Venkatesh B."/>
            <person name="Kirkness E.F."/>
            <person name="Loh Y.H."/>
            <person name="Halpern A.L."/>
            <person name="Lee A.P."/>
            <person name="Johnson J."/>
            <person name="Dandona N."/>
            <person name="Viswanathan L.D."/>
            <person name="Tay A."/>
            <person name="Venter J.C."/>
            <person name="Strausberg R.L."/>
            <person name="Brenner S."/>
        </authorList>
    </citation>
    <scope>NUCLEOTIDE SEQUENCE [LARGE SCALE GENOMIC DNA]</scope>
</reference>
<feature type="transmembrane region" description="Helical" evidence="5">
    <location>
        <begin position="36"/>
        <end position="55"/>
    </location>
</feature>
<feature type="transmembrane region" description="Helical" evidence="5">
    <location>
        <begin position="67"/>
        <end position="84"/>
    </location>
</feature>
<dbReference type="AlphaFoldDB" id="A0A4W3JCZ4"/>
<evidence type="ECO:0000256" key="2">
    <source>
        <dbReference type="ARBA" id="ARBA00022692"/>
    </source>
</evidence>
<dbReference type="GO" id="GO:0022857">
    <property type="term" value="F:transmembrane transporter activity"/>
    <property type="evidence" value="ECO:0007669"/>
    <property type="project" value="InterPro"/>
</dbReference>
<feature type="transmembrane region" description="Helical" evidence="5">
    <location>
        <begin position="270"/>
        <end position="289"/>
    </location>
</feature>
<dbReference type="OMA" id="SYWSCAS"/>
<reference evidence="8" key="3">
    <citation type="journal article" date="2014" name="Nature">
        <title>Elephant shark genome provides unique insights into gnathostome evolution.</title>
        <authorList>
            <consortium name="International Elephant Shark Genome Sequencing Consortium"/>
            <person name="Venkatesh B."/>
            <person name="Lee A.P."/>
            <person name="Ravi V."/>
            <person name="Maurya A.K."/>
            <person name="Lian M.M."/>
            <person name="Swann J.B."/>
            <person name="Ohta Y."/>
            <person name="Flajnik M.F."/>
            <person name="Sutoh Y."/>
            <person name="Kasahara M."/>
            <person name="Hoon S."/>
            <person name="Gangu V."/>
            <person name="Roy S.W."/>
            <person name="Irimia M."/>
            <person name="Korzh V."/>
            <person name="Kondrychyn I."/>
            <person name="Lim Z.W."/>
            <person name="Tay B.H."/>
            <person name="Tohari S."/>
            <person name="Kong K.W."/>
            <person name="Ho S."/>
            <person name="Lorente-Galdos B."/>
            <person name="Quilez J."/>
            <person name="Marques-Bonet T."/>
            <person name="Raney B.J."/>
            <person name="Ingham P.W."/>
            <person name="Tay A."/>
            <person name="Hillier L.W."/>
            <person name="Minx P."/>
            <person name="Boehm T."/>
            <person name="Wilson R.K."/>
            <person name="Brenner S."/>
            <person name="Warren W.C."/>
        </authorList>
    </citation>
    <scope>NUCLEOTIDE SEQUENCE [LARGE SCALE GENOMIC DNA]</scope>
</reference>
<keyword evidence="4 5" id="KW-0472">Membrane</keyword>
<dbReference type="SUPFAM" id="SSF103473">
    <property type="entry name" value="MFS general substrate transporter"/>
    <property type="match status" value="1"/>
</dbReference>
<dbReference type="PROSITE" id="PS50850">
    <property type="entry name" value="MFS"/>
    <property type="match status" value="1"/>
</dbReference>
<dbReference type="Pfam" id="PF07690">
    <property type="entry name" value="MFS_1"/>
    <property type="match status" value="1"/>
</dbReference>
<dbReference type="InterPro" id="IPR036259">
    <property type="entry name" value="MFS_trans_sf"/>
</dbReference>
<reference evidence="8" key="1">
    <citation type="journal article" date="2006" name="Science">
        <title>Ancient noncoding elements conserved in the human genome.</title>
        <authorList>
            <person name="Venkatesh B."/>
            <person name="Kirkness E.F."/>
            <person name="Loh Y.H."/>
            <person name="Halpern A.L."/>
            <person name="Lee A.P."/>
            <person name="Johnson J."/>
            <person name="Dandona N."/>
            <person name="Viswanathan L.D."/>
            <person name="Tay A."/>
            <person name="Venter J.C."/>
            <person name="Strausberg R.L."/>
            <person name="Brenner S."/>
        </authorList>
    </citation>
    <scope>NUCLEOTIDE SEQUENCE [LARGE SCALE GENOMIC DNA]</scope>
</reference>
<protein>
    <submittedName>
        <fullName evidence="7">Solute carrier family 22 member 31</fullName>
    </submittedName>
</protein>
<organism evidence="7 8">
    <name type="scientific">Callorhinchus milii</name>
    <name type="common">Ghost shark</name>
    <dbReference type="NCBI Taxonomy" id="7868"/>
    <lineage>
        <taxon>Eukaryota</taxon>
        <taxon>Metazoa</taxon>
        <taxon>Chordata</taxon>
        <taxon>Craniata</taxon>
        <taxon>Vertebrata</taxon>
        <taxon>Chondrichthyes</taxon>
        <taxon>Holocephali</taxon>
        <taxon>Chimaeriformes</taxon>
        <taxon>Callorhinchidae</taxon>
        <taxon>Callorhinchus</taxon>
    </lineage>
</organism>
<evidence type="ECO:0000256" key="1">
    <source>
        <dbReference type="ARBA" id="ARBA00004141"/>
    </source>
</evidence>
<evidence type="ECO:0000313" key="7">
    <source>
        <dbReference type="Ensembl" id="ENSCMIP00000035938.1"/>
    </source>
</evidence>
<dbReference type="InterPro" id="IPR020846">
    <property type="entry name" value="MFS_dom"/>
</dbReference>
<feature type="domain" description="Major facilitator superfamily (MFS) profile" evidence="6">
    <location>
        <begin position="1"/>
        <end position="327"/>
    </location>
</feature>
<evidence type="ECO:0000313" key="8">
    <source>
        <dbReference type="Proteomes" id="UP000314986"/>
    </source>
</evidence>